<evidence type="ECO:0000256" key="2">
    <source>
        <dbReference type="SAM" id="Phobius"/>
    </source>
</evidence>
<evidence type="ECO:0000313" key="4">
    <source>
        <dbReference type="Proteomes" id="UP000712713"/>
    </source>
</evidence>
<evidence type="ECO:0000313" key="3">
    <source>
        <dbReference type="EMBL" id="HJE51936.1"/>
    </source>
</evidence>
<keyword evidence="1" id="KW-0175">Coiled coil</keyword>
<keyword evidence="2" id="KW-1133">Transmembrane helix</keyword>
<dbReference type="PANTHER" id="PTHR35007:SF1">
    <property type="entry name" value="PILUS ASSEMBLY PROTEIN"/>
    <property type="match status" value="1"/>
</dbReference>
<evidence type="ECO:0000256" key="1">
    <source>
        <dbReference type="SAM" id="Coils"/>
    </source>
</evidence>
<organism evidence="3 4">
    <name type="scientific">Tessaracoccus flavescens</name>
    <dbReference type="NCBI Taxonomy" id="399497"/>
    <lineage>
        <taxon>Bacteria</taxon>
        <taxon>Bacillati</taxon>
        <taxon>Actinomycetota</taxon>
        <taxon>Actinomycetes</taxon>
        <taxon>Propionibacteriales</taxon>
        <taxon>Propionibacteriaceae</taxon>
        <taxon>Tessaracoccus</taxon>
    </lineage>
</organism>
<gene>
    <name evidence="3" type="ORF">K8V15_08170</name>
</gene>
<dbReference type="PANTHER" id="PTHR35007">
    <property type="entry name" value="INTEGRAL MEMBRANE PROTEIN-RELATED"/>
    <property type="match status" value="1"/>
</dbReference>
<protein>
    <recommendedName>
        <fullName evidence="5">Type II secretion system protein GspF domain-containing protein</fullName>
    </recommendedName>
</protein>
<keyword evidence="2" id="KW-0812">Transmembrane</keyword>
<dbReference type="AlphaFoldDB" id="A0A921JR87"/>
<feature type="transmembrane region" description="Helical" evidence="2">
    <location>
        <begin position="256"/>
        <end position="277"/>
    </location>
</feature>
<comment type="caution">
    <text evidence="3">The sequence shown here is derived from an EMBL/GenBank/DDBJ whole genome shotgun (WGS) entry which is preliminary data.</text>
</comment>
<reference evidence="3" key="2">
    <citation type="submission" date="2021-09" db="EMBL/GenBank/DDBJ databases">
        <authorList>
            <person name="Gilroy R."/>
        </authorList>
    </citation>
    <scope>NUCLEOTIDE SEQUENCE</scope>
    <source>
        <strain evidence="3">ChiGjej3B3-7470</strain>
    </source>
</reference>
<reference evidence="3" key="1">
    <citation type="journal article" date="2021" name="PeerJ">
        <title>Extensive microbial diversity within the chicken gut microbiome revealed by metagenomics and culture.</title>
        <authorList>
            <person name="Gilroy R."/>
            <person name="Ravi A."/>
            <person name="Getino M."/>
            <person name="Pursley I."/>
            <person name="Horton D.L."/>
            <person name="Alikhan N.F."/>
            <person name="Baker D."/>
            <person name="Gharbi K."/>
            <person name="Hall N."/>
            <person name="Watson M."/>
            <person name="Adriaenssens E.M."/>
            <person name="Foster-Nyarko E."/>
            <person name="Jarju S."/>
            <person name="Secka A."/>
            <person name="Antonio M."/>
            <person name="Oren A."/>
            <person name="Chaudhuri R.R."/>
            <person name="La Ragione R."/>
            <person name="Hildebrand F."/>
            <person name="Pallen M.J."/>
        </authorList>
    </citation>
    <scope>NUCLEOTIDE SEQUENCE</scope>
    <source>
        <strain evidence="3">ChiGjej3B3-7470</strain>
    </source>
</reference>
<proteinExistence type="predicted"/>
<feature type="coiled-coil region" evidence="1">
    <location>
        <begin position="225"/>
        <end position="252"/>
    </location>
</feature>
<sequence>MIGLLVACGMLAGLGAALMVRGSIAVPVRLGDALAALERRPVSQEQLSTPQRLRLPLTSGQQRLLQLQGRSAADFWVEKAVWAGAGFFLPLVWMTTNVIMGGAVTPLPLLLSVIGAVLGALFADLRLRSGAAQQRRQATDGLHTFFDLVVLERLANASATQAATNAAAVADSPLFRRISAGLERARMEQTQPWPELRRIADEWKLPELADFADVMQLEEQGAGLVEVLQARVKELRDAHLSAEKTRAQEESESMSLWMTIPALLLGVALLIPALLALTGT</sequence>
<evidence type="ECO:0008006" key="5">
    <source>
        <dbReference type="Google" id="ProtNLM"/>
    </source>
</evidence>
<dbReference type="EMBL" id="DYZF01000204">
    <property type="protein sequence ID" value="HJE51936.1"/>
    <property type="molecule type" value="Genomic_DNA"/>
</dbReference>
<name>A0A921JR87_9ACTN</name>
<keyword evidence="2" id="KW-0472">Membrane</keyword>
<dbReference type="Proteomes" id="UP000712713">
    <property type="component" value="Unassembled WGS sequence"/>
</dbReference>
<feature type="transmembrane region" description="Helical" evidence="2">
    <location>
        <begin position="98"/>
        <end position="123"/>
    </location>
</feature>
<accession>A0A921JR87</accession>